<dbReference type="PANTHER" id="PTHR21599:SF0">
    <property type="entry name" value="GLYCERATE KINASE"/>
    <property type="match status" value="1"/>
</dbReference>
<dbReference type="PANTHER" id="PTHR21599">
    <property type="entry name" value="GLYCERATE KINASE"/>
    <property type="match status" value="1"/>
</dbReference>
<evidence type="ECO:0000313" key="5">
    <source>
        <dbReference type="EMBL" id="MBB4266476.1"/>
    </source>
</evidence>
<dbReference type="Pfam" id="PF02595">
    <property type="entry name" value="Gly_kinase"/>
    <property type="match status" value="1"/>
</dbReference>
<evidence type="ECO:0000256" key="1">
    <source>
        <dbReference type="ARBA" id="ARBA00006284"/>
    </source>
</evidence>
<dbReference type="PIRSF" id="PIRSF006078">
    <property type="entry name" value="GlxK"/>
    <property type="match status" value="1"/>
</dbReference>
<dbReference type="EMBL" id="JACIGK010000014">
    <property type="protein sequence ID" value="MBB4266476.1"/>
    <property type="molecule type" value="Genomic_DNA"/>
</dbReference>
<reference evidence="5 6" key="1">
    <citation type="submission" date="2020-08" db="EMBL/GenBank/DDBJ databases">
        <title>Genome sequencing of Purple Non-Sulfur Bacteria from various extreme environments.</title>
        <authorList>
            <person name="Mayer M."/>
        </authorList>
    </citation>
    <scope>NUCLEOTIDE SEQUENCE [LARGE SCALE GENOMIC DNA]</scope>
    <source>
        <strain evidence="5 6">JA131</strain>
    </source>
</reference>
<organism evidence="5 6">
    <name type="scientific">Roseospira visakhapatnamensis</name>
    <dbReference type="NCBI Taxonomy" id="390880"/>
    <lineage>
        <taxon>Bacteria</taxon>
        <taxon>Pseudomonadati</taxon>
        <taxon>Pseudomonadota</taxon>
        <taxon>Alphaproteobacteria</taxon>
        <taxon>Rhodospirillales</taxon>
        <taxon>Rhodospirillaceae</taxon>
        <taxon>Roseospira</taxon>
    </lineage>
</organism>
<dbReference type="RefSeq" id="WP_184044953.1">
    <property type="nucleotide sequence ID" value="NZ_JACIGK010000014.1"/>
</dbReference>
<dbReference type="Gene3D" id="3.40.50.10350">
    <property type="entry name" value="Glycerate kinase, domain 1"/>
    <property type="match status" value="1"/>
</dbReference>
<dbReference type="InterPro" id="IPR004381">
    <property type="entry name" value="Glycerate_kinase"/>
</dbReference>
<dbReference type="EC" id="2.7.1.31" evidence="5"/>
<evidence type="ECO:0000256" key="2">
    <source>
        <dbReference type="ARBA" id="ARBA00022679"/>
    </source>
</evidence>
<dbReference type="GO" id="GO:0031388">
    <property type="term" value="P:organic acid phosphorylation"/>
    <property type="evidence" value="ECO:0007669"/>
    <property type="project" value="UniProtKB-UniRule"/>
</dbReference>
<name>A0A7W6REA9_9PROT</name>
<dbReference type="GO" id="GO:0008887">
    <property type="term" value="F:glycerate kinase activity"/>
    <property type="evidence" value="ECO:0007669"/>
    <property type="project" value="UniProtKB-UniRule"/>
</dbReference>
<sequence length="382" mass="37962">MKVILAPNALKESLSAAQAAAAMAEGVRRAMPTAETVALPIADGGDGLAEVAREAMGGRLETVTVPGPLGDPVQAAYCLVPDRRLAVVEMAAASGLALVPPDRRDPMRTSTRGTGALIAAALDHDIAHLVVGIGGSATNEGGIGMASALGVRFLDAAGHPVAPVGASLSSIHAVDVSELDPRLRDLRIEVVCDVDNPLLGPTGASAIYGPQKGADAATVKTLDAGLAHLADVVARDLGVDVRDEPGAGAAGGLGAGLRCFLGATLKPGAELVLDLVGFDAALEGAGLVLTAEGRVDGSTAHAKAPAAAARRARARGIPCLCLAGSRAEDLSAVHAAGIDAVFPIVAGPTTLDDAMAQAGPLMANTVDQLLRALAIAPRAGIG</sequence>
<dbReference type="Gene3D" id="3.90.1510.10">
    <property type="entry name" value="Glycerate kinase, domain 2"/>
    <property type="match status" value="1"/>
</dbReference>
<accession>A0A7W6REA9</accession>
<keyword evidence="3 4" id="KW-0418">Kinase</keyword>
<proteinExistence type="inferred from homology"/>
<keyword evidence="2 4" id="KW-0808">Transferase</keyword>
<gene>
    <name evidence="5" type="ORF">GGD89_002108</name>
</gene>
<protein>
    <submittedName>
        <fullName evidence="5">Glycerate kinase</fullName>
        <ecNumber evidence="5">2.7.1.31</ecNumber>
    </submittedName>
</protein>
<evidence type="ECO:0000256" key="4">
    <source>
        <dbReference type="PIRNR" id="PIRNR006078"/>
    </source>
</evidence>
<keyword evidence="6" id="KW-1185">Reference proteome</keyword>
<dbReference type="InterPro" id="IPR018197">
    <property type="entry name" value="Glycerate_kinase_RE-like"/>
</dbReference>
<dbReference type="InterPro" id="IPR036129">
    <property type="entry name" value="Glycerate_kinase_sf"/>
</dbReference>
<evidence type="ECO:0000313" key="6">
    <source>
        <dbReference type="Proteomes" id="UP000554286"/>
    </source>
</evidence>
<comment type="similarity">
    <text evidence="1 4">Belongs to the glycerate kinase type-1 family.</text>
</comment>
<evidence type="ECO:0000256" key="3">
    <source>
        <dbReference type="ARBA" id="ARBA00022777"/>
    </source>
</evidence>
<comment type="caution">
    <text evidence="5">The sequence shown here is derived from an EMBL/GenBank/DDBJ whole genome shotgun (WGS) entry which is preliminary data.</text>
</comment>
<dbReference type="SUPFAM" id="SSF110738">
    <property type="entry name" value="Glycerate kinase I"/>
    <property type="match status" value="1"/>
</dbReference>
<dbReference type="NCBIfam" id="TIGR00045">
    <property type="entry name" value="glycerate kinase"/>
    <property type="match status" value="1"/>
</dbReference>
<dbReference type="AlphaFoldDB" id="A0A7W6REA9"/>
<dbReference type="InterPro" id="IPR018193">
    <property type="entry name" value="Glyc_kinase_flavodox-like_fold"/>
</dbReference>
<dbReference type="Proteomes" id="UP000554286">
    <property type="component" value="Unassembled WGS sequence"/>
</dbReference>